<dbReference type="PANTHER" id="PTHR43190:SF3">
    <property type="entry name" value="N-ACETYL-D-GLUCOSAMINE KINASE"/>
    <property type="match status" value="1"/>
</dbReference>
<organism evidence="2 3">
    <name type="scientific">Marinomonas ostreistagni</name>
    <dbReference type="NCBI Taxonomy" id="359209"/>
    <lineage>
        <taxon>Bacteria</taxon>
        <taxon>Pseudomonadati</taxon>
        <taxon>Pseudomonadota</taxon>
        <taxon>Gammaproteobacteria</taxon>
        <taxon>Oceanospirillales</taxon>
        <taxon>Oceanospirillaceae</taxon>
        <taxon>Marinomonas</taxon>
    </lineage>
</organism>
<comment type="caution">
    <text evidence="2">The sequence shown here is derived from an EMBL/GenBank/DDBJ whole genome shotgun (WGS) entry which is preliminary data.</text>
</comment>
<dbReference type="Pfam" id="PF01869">
    <property type="entry name" value="BcrAD_BadFG"/>
    <property type="match status" value="1"/>
</dbReference>
<evidence type="ECO:0000259" key="1">
    <source>
        <dbReference type="Pfam" id="PF01869"/>
    </source>
</evidence>
<dbReference type="PANTHER" id="PTHR43190">
    <property type="entry name" value="N-ACETYL-D-GLUCOSAMINE KINASE"/>
    <property type="match status" value="1"/>
</dbReference>
<dbReference type="EMBL" id="JAEMUH010000006">
    <property type="protein sequence ID" value="MBJ7550547.1"/>
    <property type="molecule type" value="Genomic_DNA"/>
</dbReference>
<dbReference type="RefSeq" id="WP_199462165.1">
    <property type="nucleotide sequence ID" value="NZ_JAEMUH010000006.1"/>
</dbReference>
<dbReference type="Proteomes" id="UP000598488">
    <property type="component" value="Unassembled WGS sequence"/>
</dbReference>
<dbReference type="InterPro" id="IPR043129">
    <property type="entry name" value="ATPase_NBD"/>
</dbReference>
<reference evidence="2 3" key="1">
    <citation type="submission" date="2020-12" db="EMBL/GenBank/DDBJ databases">
        <title>Comparative genome analysis of fungal antagonists Marinomonas ostreistagni 398 and M. spartinae 468.</title>
        <authorList>
            <person name="Fields J.L."/>
            <person name="Mavrodi O.V."/>
            <person name="Biber P.D."/>
            <person name="Indest K.J."/>
            <person name="Mavrodi D.V."/>
        </authorList>
    </citation>
    <scope>NUCLEOTIDE SEQUENCE [LARGE SCALE GENOMIC DNA]</scope>
    <source>
        <strain evidence="2 3">USM7</strain>
    </source>
</reference>
<dbReference type="Gene3D" id="3.30.420.40">
    <property type="match status" value="2"/>
</dbReference>
<dbReference type="InterPro" id="IPR002731">
    <property type="entry name" value="ATPase_BadF"/>
</dbReference>
<accession>A0ABS0ZA65</accession>
<dbReference type="SUPFAM" id="SSF53067">
    <property type="entry name" value="Actin-like ATPase domain"/>
    <property type="match status" value="2"/>
</dbReference>
<gene>
    <name evidence="2" type="ORF">JHD44_07640</name>
</gene>
<keyword evidence="3" id="KW-1185">Reference proteome</keyword>
<keyword evidence="2" id="KW-0418">Kinase</keyword>
<dbReference type="InterPro" id="IPR052519">
    <property type="entry name" value="Euk-type_GlcNAc_Kinase"/>
</dbReference>
<name>A0ABS0ZA65_9GAMM</name>
<dbReference type="CDD" id="cd24082">
    <property type="entry name" value="ASKHA_NBD_GspK-like"/>
    <property type="match status" value="1"/>
</dbReference>
<evidence type="ECO:0000313" key="3">
    <source>
        <dbReference type="Proteomes" id="UP000598488"/>
    </source>
</evidence>
<proteinExistence type="predicted"/>
<sequence>MTSLYIGVDGGGTYCRARLVNSEGQTLGEAIAGSGNPRIGIDVAWQNIQSACLEACRLANIATSEFANIRIGLGLAGANQPVEQELILSQDSPFGATYLLTDAHAACLGAFDGEDGGLLILGTGSCGVVHQNKSFTIVGGWGFPLSDQGSGARIGLSALEHSLAALDGLSPTSDFTNAINEDFEFSPVQYVQFQNHSPLPKDYGAFAIKVFEFAKQQDPVALKIIAQQVDWVSQYLDTLIAKGAKQVALVGGVSEAIEEYLPERFLSYLCKPKGDAMTGAIRMAQSQIGRSSI</sequence>
<feature type="domain" description="ATPase BadF/BadG/BcrA/BcrD type" evidence="1">
    <location>
        <begin position="6"/>
        <end position="277"/>
    </location>
</feature>
<dbReference type="GO" id="GO:0016301">
    <property type="term" value="F:kinase activity"/>
    <property type="evidence" value="ECO:0007669"/>
    <property type="project" value="UniProtKB-KW"/>
</dbReference>
<evidence type="ECO:0000313" key="2">
    <source>
        <dbReference type="EMBL" id="MBJ7550547.1"/>
    </source>
</evidence>
<protein>
    <submittedName>
        <fullName evidence="2">N-acetylglucosamine kinase</fullName>
    </submittedName>
</protein>
<keyword evidence="2" id="KW-0808">Transferase</keyword>